<dbReference type="CDD" id="cd08053">
    <property type="entry name" value="Yqbg"/>
    <property type="match status" value="1"/>
</dbReference>
<dbReference type="InterPro" id="IPR013514">
    <property type="entry name" value="DUF3199_YqbG"/>
</dbReference>
<name>A0A133NAF1_CLOPF</name>
<proteinExistence type="predicted"/>
<gene>
    <name evidence="1" type="ORF">HMPREF3222_00920</name>
</gene>
<reference evidence="1 2" key="1">
    <citation type="submission" date="2016-01" db="EMBL/GenBank/DDBJ databases">
        <authorList>
            <person name="Oliw E.H."/>
        </authorList>
    </citation>
    <scope>NUCLEOTIDE SEQUENCE [LARGE SCALE GENOMIC DNA]</scope>
    <source>
        <strain evidence="1 2">MJR7757A</strain>
    </source>
</reference>
<dbReference type="EMBL" id="LRPU01000044">
    <property type="protein sequence ID" value="KXA13260.1"/>
    <property type="molecule type" value="Genomic_DNA"/>
</dbReference>
<organism evidence="1 2">
    <name type="scientific">Clostridium perfringens</name>
    <dbReference type="NCBI Taxonomy" id="1502"/>
    <lineage>
        <taxon>Bacteria</taxon>
        <taxon>Bacillati</taxon>
        <taxon>Bacillota</taxon>
        <taxon>Clostridia</taxon>
        <taxon>Eubacteriales</taxon>
        <taxon>Clostridiaceae</taxon>
        <taxon>Clostridium</taxon>
    </lineage>
</organism>
<protein>
    <submittedName>
        <fullName evidence="1">Uncharacterized protein</fullName>
    </submittedName>
</protein>
<evidence type="ECO:0000313" key="1">
    <source>
        <dbReference type="EMBL" id="KXA13260.1"/>
    </source>
</evidence>
<dbReference type="RefSeq" id="WP_060794955.1">
    <property type="nucleotide sequence ID" value="NZ_KQ956190.1"/>
</dbReference>
<sequence length="115" mass="13682">MAAYVDYDFYSTVFEGKMPYKQFLIYEFKARKFIDKITFNRINENNINYDIKMAVCIAIEKIKKSDSERGFKLSETVGKHSVSYSESLLRRFESNLYKEISIYIPSELLYRGCDY</sequence>
<accession>A0A133NAF1</accession>
<dbReference type="Proteomes" id="UP000070646">
    <property type="component" value="Unassembled WGS sequence"/>
</dbReference>
<dbReference type="PATRIC" id="fig|1502.174.peg.933"/>
<dbReference type="AlphaFoldDB" id="A0A133NAF1"/>
<evidence type="ECO:0000313" key="2">
    <source>
        <dbReference type="Proteomes" id="UP000070646"/>
    </source>
</evidence>
<comment type="caution">
    <text evidence="1">The sequence shown here is derived from an EMBL/GenBank/DDBJ whole genome shotgun (WGS) entry which is preliminary data.</text>
</comment>